<name>A0AAP6Y953_9GAMM</name>
<feature type="domain" description="Tyr recombinase" evidence="2">
    <location>
        <begin position="336"/>
        <end position="486"/>
    </location>
</feature>
<organism evidence="3 4">
    <name type="scientific">Pseudoalteromonas arctica</name>
    <dbReference type="NCBI Taxonomy" id="394751"/>
    <lineage>
        <taxon>Bacteria</taxon>
        <taxon>Pseudomonadati</taxon>
        <taxon>Pseudomonadota</taxon>
        <taxon>Gammaproteobacteria</taxon>
        <taxon>Alteromonadales</taxon>
        <taxon>Pseudoalteromonadaceae</taxon>
        <taxon>Pseudoalteromonas</taxon>
    </lineage>
</organism>
<dbReference type="EMBL" id="JABBYB010000015">
    <property type="protein sequence ID" value="NMP04843.1"/>
    <property type="molecule type" value="Genomic_DNA"/>
</dbReference>
<dbReference type="InterPro" id="IPR011010">
    <property type="entry name" value="DNA_brk_join_enz"/>
</dbReference>
<evidence type="ECO:0000256" key="1">
    <source>
        <dbReference type="ARBA" id="ARBA00023172"/>
    </source>
</evidence>
<keyword evidence="1" id="KW-0233">DNA recombination</keyword>
<reference evidence="3 4" key="1">
    <citation type="submission" date="2020-04" db="EMBL/GenBank/DDBJ databases">
        <title>Genome sequencing and assembly of Pseudoalteromonas arctica.</title>
        <authorList>
            <person name="Cook G.M."/>
        </authorList>
    </citation>
    <scope>NUCLEOTIDE SEQUENCE [LARGE SCALE GENOMIC DNA]</scope>
    <source>
        <strain evidence="3 4">NEC-BIFX-2020_001</strain>
    </source>
</reference>
<dbReference type="RefSeq" id="WP_169045259.1">
    <property type="nucleotide sequence ID" value="NZ_JABBYB010000015.1"/>
</dbReference>
<dbReference type="Proteomes" id="UP000549590">
    <property type="component" value="Unassembled WGS sequence"/>
</dbReference>
<comment type="caution">
    <text evidence="3">The sequence shown here is derived from an EMBL/GenBank/DDBJ whole genome shotgun (WGS) entry which is preliminary data.</text>
</comment>
<evidence type="ECO:0000313" key="4">
    <source>
        <dbReference type="Proteomes" id="UP000549590"/>
    </source>
</evidence>
<evidence type="ECO:0000313" key="3">
    <source>
        <dbReference type="EMBL" id="NMP04843.1"/>
    </source>
</evidence>
<dbReference type="GO" id="GO:0006310">
    <property type="term" value="P:DNA recombination"/>
    <property type="evidence" value="ECO:0007669"/>
    <property type="project" value="UniProtKB-KW"/>
</dbReference>
<dbReference type="GO" id="GO:0003677">
    <property type="term" value="F:DNA binding"/>
    <property type="evidence" value="ECO:0007669"/>
    <property type="project" value="InterPro"/>
</dbReference>
<evidence type="ECO:0000259" key="2">
    <source>
        <dbReference type="Pfam" id="PF00589"/>
    </source>
</evidence>
<dbReference type="AlphaFoldDB" id="A0AAP6Y953"/>
<dbReference type="InterPro" id="IPR002104">
    <property type="entry name" value="Integrase_catalytic"/>
</dbReference>
<sequence>MIIEQLPQYILIKKALDQIAYDKRAQNKKNKSQQDLDNINLFNTILLNKVSEESLFSDSKWKLITCEIVPSTLKSRYIIDWHLYPNIPGILLFKFKLLANLSIIDKTMLCVAQRTKKLSVLTIVRKLKIILKFFNSCFLHLSNKHGAEYTSSITMLTEIDSDTTSFIAKKNKNGSQVSMREALKSIDKLNILKLLNEKPNIRVKFSELPFRELTEQEKKPRNNICYIPSEIFQILSANASLDIADFLYATNTKPSCKATDNAYQLAIQGGYYTSTKYSYNVLESTAAIFFIHSESLRSNIELYTATCNLYNPKTVLSKSDLKSQNIAYKDVRKYLMDIQTKAIFIISAYTGMRPRELIHLDLVSRDALTEEDGIMQIYANIIKGRKRTRLFTDKFIVIPIVYDAIRTIKVIKHLHRSQFKQVEQLKDAPLNTHTIQSIQARIQYFIDESIGKGIIHFYPYLLRHNLAYQLYRVELGLPFISYALKHVVSGIDRFKSVSKVTLGYGGIGDKLAGKSLTSLNLQKEVSLERVKSQFNPDGKYSGGGAKKHTEHLRTIFQGYMASGYRKDEIYEKMIEQGYYLMNVGKLYCMANEATEKFDTSLPCIGSLRCNPVDCPNALISNEHASVWKETHAENIAIKMELAPISDSNKVKYNQINSAIDLSTKVLNSLTDGK</sequence>
<dbReference type="GO" id="GO:0015074">
    <property type="term" value="P:DNA integration"/>
    <property type="evidence" value="ECO:0007669"/>
    <property type="project" value="InterPro"/>
</dbReference>
<dbReference type="Gene3D" id="1.10.443.10">
    <property type="entry name" value="Intergrase catalytic core"/>
    <property type="match status" value="1"/>
</dbReference>
<proteinExistence type="predicted"/>
<dbReference type="SUPFAM" id="SSF56349">
    <property type="entry name" value="DNA breaking-rejoining enzymes"/>
    <property type="match status" value="1"/>
</dbReference>
<dbReference type="CDD" id="cd00397">
    <property type="entry name" value="DNA_BRE_C"/>
    <property type="match status" value="1"/>
</dbReference>
<dbReference type="Pfam" id="PF00589">
    <property type="entry name" value="Phage_integrase"/>
    <property type="match status" value="1"/>
</dbReference>
<dbReference type="InterPro" id="IPR013762">
    <property type="entry name" value="Integrase-like_cat_sf"/>
</dbReference>
<protein>
    <submittedName>
        <fullName evidence="3">Site-specific integrase</fullName>
    </submittedName>
</protein>
<gene>
    <name evidence="3" type="ORF">HHE94_19245</name>
</gene>
<accession>A0AAP6Y953</accession>